<reference evidence="3 4" key="1">
    <citation type="submission" date="2015-10" db="EMBL/GenBank/DDBJ databases">
        <title>Draft genome sequence of pyrrolomycin-producing Streptomyces vitaminophilus.</title>
        <authorList>
            <person name="Graham D.E."/>
            <person name="Mahan K.M."/>
            <person name="Klingeman D.M."/>
            <person name="Hettich R.L."/>
            <person name="Parry R.J."/>
        </authorList>
    </citation>
    <scope>NUCLEOTIDE SEQUENCE [LARGE SCALE GENOMIC DNA]</scope>
    <source>
        <strain evidence="3 4">ATCC 31673</strain>
    </source>
</reference>
<proteinExistence type="predicted"/>
<evidence type="ECO:0000256" key="2">
    <source>
        <dbReference type="SAM" id="SignalP"/>
    </source>
</evidence>
<name>A0A0T6LKQ9_WENVI</name>
<gene>
    <name evidence="3" type="ORF">AQ490_12585</name>
</gene>
<evidence type="ECO:0000256" key="1">
    <source>
        <dbReference type="SAM" id="Phobius"/>
    </source>
</evidence>
<protein>
    <recommendedName>
        <fullName evidence="5">Secreted protein</fullName>
    </recommendedName>
</protein>
<dbReference type="EMBL" id="LLZU01000039">
    <property type="protein sequence ID" value="KRV46695.1"/>
    <property type="molecule type" value="Genomic_DNA"/>
</dbReference>
<feature type="signal peptide" evidence="2">
    <location>
        <begin position="1"/>
        <end position="26"/>
    </location>
</feature>
<evidence type="ECO:0008006" key="5">
    <source>
        <dbReference type="Google" id="ProtNLM"/>
    </source>
</evidence>
<dbReference type="RefSeq" id="WP_018382349.1">
    <property type="nucleotide sequence ID" value="NZ_LLZU01000039.1"/>
</dbReference>
<keyword evidence="2" id="KW-0732">Signal</keyword>
<dbReference type="AlphaFoldDB" id="A0A0T6LKQ9"/>
<keyword evidence="1" id="KW-0812">Transmembrane</keyword>
<sequence>MPRTGIAVFALLVCLLAAAAAAVSFAQGSLVGIVWVLLAGLCSNMALYYYRKAKGERAARRG</sequence>
<dbReference type="Proteomes" id="UP000050867">
    <property type="component" value="Unassembled WGS sequence"/>
</dbReference>
<evidence type="ECO:0000313" key="3">
    <source>
        <dbReference type="EMBL" id="KRV46695.1"/>
    </source>
</evidence>
<accession>A0A0T6LKQ9</accession>
<feature type="transmembrane region" description="Helical" evidence="1">
    <location>
        <begin position="32"/>
        <end position="50"/>
    </location>
</feature>
<keyword evidence="4" id="KW-1185">Reference proteome</keyword>
<keyword evidence="1" id="KW-0472">Membrane</keyword>
<organism evidence="3 4">
    <name type="scientific">Wenjunlia vitaminophila</name>
    <name type="common">Streptomyces vitaminophilus</name>
    <dbReference type="NCBI Taxonomy" id="76728"/>
    <lineage>
        <taxon>Bacteria</taxon>
        <taxon>Bacillati</taxon>
        <taxon>Actinomycetota</taxon>
        <taxon>Actinomycetes</taxon>
        <taxon>Kitasatosporales</taxon>
        <taxon>Streptomycetaceae</taxon>
        <taxon>Wenjunlia</taxon>
    </lineage>
</organism>
<comment type="caution">
    <text evidence="3">The sequence shown here is derived from an EMBL/GenBank/DDBJ whole genome shotgun (WGS) entry which is preliminary data.</text>
</comment>
<feature type="chain" id="PRO_5006670467" description="Secreted protein" evidence="2">
    <location>
        <begin position="27"/>
        <end position="62"/>
    </location>
</feature>
<dbReference type="eggNOG" id="ENOG502ZDRZ">
    <property type="taxonomic scope" value="Bacteria"/>
</dbReference>
<keyword evidence="1" id="KW-1133">Transmembrane helix</keyword>
<evidence type="ECO:0000313" key="4">
    <source>
        <dbReference type="Proteomes" id="UP000050867"/>
    </source>
</evidence>
<dbReference type="STRING" id="76728.AQ490_12585"/>